<keyword evidence="2" id="KW-0489">Methyltransferase</keyword>
<proteinExistence type="predicted"/>
<dbReference type="STRING" id="868595.Desca_1567"/>
<keyword evidence="3" id="KW-1185">Reference proteome</keyword>
<dbReference type="eggNOG" id="COG2226">
    <property type="taxonomic scope" value="Bacteria"/>
</dbReference>
<dbReference type="HOGENOM" id="CLU_039068_9_1_9"/>
<dbReference type="InterPro" id="IPR029063">
    <property type="entry name" value="SAM-dependent_MTases_sf"/>
</dbReference>
<dbReference type="GO" id="GO:0032259">
    <property type="term" value="P:methylation"/>
    <property type="evidence" value="ECO:0007669"/>
    <property type="project" value="UniProtKB-KW"/>
</dbReference>
<dbReference type="Proteomes" id="UP000009226">
    <property type="component" value="Chromosome"/>
</dbReference>
<dbReference type="SUPFAM" id="SSF53335">
    <property type="entry name" value="S-adenosyl-L-methionine-dependent methyltransferases"/>
    <property type="match status" value="1"/>
</dbReference>
<dbReference type="InterPro" id="IPR013216">
    <property type="entry name" value="Methyltransf_11"/>
</dbReference>
<keyword evidence="2" id="KW-0808">Transferase</keyword>
<protein>
    <submittedName>
        <fullName evidence="2">Methyltransferase type 11</fullName>
    </submittedName>
</protein>
<dbReference type="NCBIfam" id="NF045667">
    <property type="entry name" value="MTase_DVU1556"/>
    <property type="match status" value="1"/>
</dbReference>
<organism evidence="2 3">
    <name type="scientific">Desulfotomaculum nigrificans (strain DSM 14880 / VKM B-2319 / CO-1-SRB)</name>
    <name type="common">Desulfotomaculum carboxydivorans</name>
    <dbReference type="NCBI Taxonomy" id="868595"/>
    <lineage>
        <taxon>Bacteria</taxon>
        <taxon>Bacillati</taxon>
        <taxon>Bacillota</taxon>
        <taxon>Clostridia</taxon>
        <taxon>Eubacteriales</taxon>
        <taxon>Desulfotomaculaceae</taxon>
        <taxon>Desulfotomaculum</taxon>
    </lineage>
</organism>
<dbReference type="PANTHER" id="PTHR43591">
    <property type="entry name" value="METHYLTRANSFERASE"/>
    <property type="match status" value="1"/>
</dbReference>
<dbReference type="KEGG" id="dca:Desca_1567"/>
<evidence type="ECO:0000313" key="2">
    <source>
        <dbReference type="EMBL" id="AEF94421.1"/>
    </source>
</evidence>
<dbReference type="GO" id="GO:0008757">
    <property type="term" value="F:S-adenosylmethionine-dependent methyltransferase activity"/>
    <property type="evidence" value="ECO:0007669"/>
    <property type="project" value="InterPro"/>
</dbReference>
<sequence length="245" mass="27279">MSTEKICRIYEGSAVRQVTGDSIRPGGFTLTDRAINLCALPSGARILDVGCGTGATVEYLITKYKLNAVGVDPSDILLETGRQRRPDLPIFQAVGECLPFSRGSMDCIFVECSLSLMIDIDLALAEFYRVLKNNGLLVITDIYARNPEGVYQLRSLPVECCLKGAMVREELIKRVEDAGFNITLWEDHSDLLNELTFRLIMAHGSLESFWQSTSPEEIDAIKIRKVVTRARPGYFLLIAAKPERD</sequence>
<dbReference type="EMBL" id="CP002736">
    <property type="protein sequence ID" value="AEF94421.1"/>
    <property type="molecule type" value="Genomic_DNA"/>
</dbReference>
<feature type="domain" description="Methyltransferase type 11" evidence="1">
    <location>
        <begin position="47"/>
        <end position="139"/>
    </location>
</feature>
<dbReference type="RefSeq" id="WP_013810255.1">
    <property type="nucleotide sequence ID" value="NC_015565.1"/>
</dbReference>
<dbReference type="CDD" id="cd02440">
    <property type="entry name" value="AdoMet_MTases"/>
    <property type="match status" value="1"/>
</dbReference>
<evidence type="ECO:0000259" key="1">
    <source>
        <dbReference type="Pfam" id="PF08241"/>
    </source>
</evidence>
<name>F6B6P7_DESCC</name>
<dbReference type="Pfam" id="PF08241">
    <property type="entry name" value="Methyltransf_11"/>
    <property type="match status" value="1"/>
</dbReference>
<gene>
    <name evidence="2" type="ordered locus">Desca_1567</name>
</gene>
<accession>F6B6P7</accession>
<dbReference type="AlphaFoldDB" id="F6B6P7"/>
<dbReference type="Gene3D" id="3.40.50.150">
    <property type="entry name" value="Vaccinia Virus protein VP39"/>
    <property type="match status" value="1"/>
</dbReference>
<evidence type="ECO:0000313" key="3">
    <source>
        <dbReference type="Proteomes" id="UP000009226"/>
    </source>
</evidence>
<reference evidence="2" key="1">
    <citation type="submission" date="2011-05" db="EMBL/GenBank/DDBJ databases">
        <title>Complete sequence of Desulfotomaculum carboxydivorans CO-1-SRB.</title>
        <authorList>
            <consortium name="US DOE Joint Genome Institute"/>
            <person name="Lucas S."/>
            <person name="Han J."/>
            <person name="Lapidus A."/>
            <person name="Cheng J.-F."/>
            <person name="Goodwin L."/>
            <person name="Pitluck S."/>
            <person name="Peters L."/>
            <person name="Mikhailova N."/>
            <person name="Lu M."/>
            <person name="Han C."/>
            <person name="Tapia R."/>
            <person name="Land M."/>
            <person name="Hauser L."/>
            <person name="Kyrpides N."/>
            <person name="Ivanova N."/>
            <person name="Pagani I."/>
            <person name="Stams A."/>
            <person name="Plugge C."/>
            <person name="Muyzer G."/>
            <person name="Kuever J."/>
            <person name="Parshina S."/>
            <person name="Ivanova A."/>
            <person name="Nazina T."/>
            <person name="Woyke T."/>
        </authorList>
    </citation>
    <scope>NUCLEOTIDE SEQUENCE [LARGE SCALE GENOMIC DNA]</scope>
    <source>
        <strain evidence="2">CO-1-SRB</strain>
    </source>
</reference>